<keyword evidence="2" id="KW-1277">Toxin-antitoxin system</keyword>
<dbReference type="GO" id="GO:0003677">
    <property type="term" value="F:DNA binding"/>
    <property type="evidence" value="ECO:0007669"/>
    <property type="project" value="UniProtKB-KW"/>
</dbReference>
<dbReference type="PANTHER" id="PTHR35401:SF1">
    <property type="entry name" value="CYTOPLASMIC PROTEIN"/>
    <property type="match status" value="1"/>
</dbReference>
<dbReference type="PANTHER" id="PTHR35401">
    <property type="entry name" value="COPG FAMILY HELIX-TURN-HELIX PROTEIN-RELATED-RELATED"/>
    <property type="match status" value="1"/>
</dbReference>
<evidence type="ECO:0000313" key="8">
    <source>
        <dbReference type="Proteomes" id="UP000214720"/>
    </source>
</evidence>
<dbReference type="GO" id="GO:0006355">
    <property type="term" value="P:regulation of DNA-templated transcription"/>
    <property type="evidence" value="ECO:0007669"/>
    <property type="project" value="InterPro"/>
</dbReference>
<keyword evidence="4" id="KW-0238">DNA-binding</keyword>
<evidence type="ECO:0000256" key="2">
    <source>
        <dbReference type="ARBA" id="ARBA00022649"/>
    </source>
</evidence>
<evidence type="ECO:0008006" key="9">
    <source>
        <dbReference type="Google" id="ProtNLM"/>
    </source>
</evidence>
<protein>
    <recommendedName>
        <fullName evidence="9">DUF1778 domain-containing protein</fullName>
    </recommendedName>
</protein>
<keyword evidence="5" id="KW-0804">Transcription</keyword>
<accession>A0A226WT77</accession>
<organism evidence="7 8">
    <name type="scientific">Caballeronia sordidicola</name>
    <name type="common">Burkholderia sordidicola</name>
    <dbReference type="NCBI Taxonomy" id="196367"/>
    <lineage>
        <taxon>Bacteria</taxon>
        <taxon>Pseudomonadati</taxon>
        <taxon>Pseudomonadota</taxon>
        <taxon>Betaproteobacteria</taxon>
        <taxon>Burkholderiales</taxon>
        <taxon>Burkholderiaceae</taxon>
        <taxon>Caballeronia</taxon>
    </lineage>
</organism>
<name>A0A226WT77_CABSO</name>
<comment type="caution">
    <text evidence="7">The sequence shown here is derived from an EMBL/GenBank/DDBJ whole genome shotgun (WGS) entry which is preliminary data.</text>
</comment>
<comment type="similarity">
    <text evidence="6">Belongs to the TacA antitoxin family.</text>
</comment>
<dbReference type="AlphaFoldDB" id="A0A226WT77"/>
<sequence length="70" mass="7911">MRRAAEVANKSMTEFILDSAYHAAEQTLLDQRLFLATGSQSEALLSLLDRPEQENSGLKDLFSRRAPWNT</sequence>
<proteinExistence type="inferred from homology"/>
<dbReference type="InterPro" id="IPR010985">
    <property type="entry name" value="Ribbon_hlx_hlx"/>
</dbReference>
<dbReference type="Gene3D" id="1.20.5.780">
    <property type="entry name" value="Single helix bin"/>
    <property type="match status" value="1"/>
</dbReference>
<gene>
    <name evidence="7" type="ORF">BSU04_32215</name>
</gene>
<keyword evidence="1" id="KW-0678">Repressor</keyword>
<evidence type="ECO:0000256" key="1">
    <source>
        <dbReference type="ARBA" id="ARBA00022491"/>
    </source>
</evidence>
<dbReference type="InterPro" id="IPR014795">
    <property type="entry name" value="TacA_1-like"/>
</dbReference>
<evidence type="ECO:0000256" key="3">
    <source>
        <dbReference type="ARBA" id="ARBA00023015"/>
    </source>
</evidence>
<evidence type="ECO:0000256" key="4">
    <source>
        <dbReference type="ARBA" id="ARBA00023125"/>
    </source>
</evidence>
<dbReference type="SUPFAM" id="SSF47598">
    <property type="entry name" value="Ribbon-helix-helix"/>
    <property type="match status" value="1"/>
</dbReference>
<dbReference type="Pfam" id="PF08681">
    <property type="entry name" value="TacA1"/>
    <property type="match status" value="1"/>
</dbReference>
<dbReference type="Proteomes" id="UP000214720">
    <property type="component" value="Unassembled WGS sequence"/>
</dbReference>
<evidence type="ECO:0000256" key="5">
    <source>
        <dbReference type="ARBA" id="ARBA00023163"/>
    </source>
</evidence>
<keyword evidence="3" id="KW-0805">Transcription regulation</keyword>
<reference evidence="8" key="1">
    <citation type="submission" date="2017-01" db="EMBL/GenBank/DDBJ databases">
        <title>Genome Analysis of Deinococcus marmoris KOPRI26562.</title>
        <authorList>
            <person name="Kim J.H."/>
            <person name="Oh H.-M."/>
        </authorList>
    </citation>
    <scope>NUCLEOTIDE SEQUENCE [LARGE SCALE GENOMIC DNA]</scope>
    <source>
        <strain evidence="8">PAMC 26633</strain>
    </source>
</reference>
<evidence type="ECO:0000313" key="7">
    <source>
        <dbReference type="EMBL" id="OXC74394.1"/>
    </source>
</evidence>
<evidence type="ECO:0000256" key="6">
    <source>
        <dbReference type="ARBA" id="ARBA00049988"/>
    </source>
</evidence>
<dbReference type="EMBL" id="MTHB01000219">
    <property type="protein sequence ID" value="OXC74394.1"/>
    <property type="molecule type" value="Genomic_DNA"/>
</dbReference>